<name>A0A371XAS8_9HYPH</name>
<feature type="domain" description="N-acetyltransferase" evidence="1">
    <location>
        <begin position="12"/>
        <end position="163"/>
    </location>
</feature>
<dbReference type="Proteomes" id="UP000264310">
    <property type="component" value="Unassembled WGS sequence"/>
</dbReference>
<reference evidence="2 3" key="1">
    <citation type="submission" date="2018-08" db="EMBL/GenBank/DDBJ databases">
        <title>Fulvimarina sp. 85, whole genome shotgun sequence.</title>
        <authorList>
            <person name="Tuo L."/>
        </authorList>
    </citation>
    <scope>NUCLEOTIDE SEQUENCE [LARGE SCALE GENOMIC DNA]</scope>
    <source>
        <strain evidence="2 3">85</strain>
    </source>
</reference>
<dbReference type="Pfam" id="PF00583">
    <property type="entry name" value="Acetyltransf_1"/>
    <property type="match status" value="1"/>
</dbReference>
<sequence>MTDHARTPSPDIEIRLLRLGEAGELAPLLAAYNRSLFRDDIGAPDTAYAEQLLQDRTAEVLGARLDGELVGFIVFYDIPDLWTGMRSGLADHIYVAQEHRRKGIAKAMIDLLGEEADPRGWSKLVLHAPRNPDAGRQLYERVAAPADWKSFVVRFSDRSLPPH</sequence>
<comment type="caution">
    <text evidence="2">The sequence shown here is derived from an EMBL/GenBank/DDBJ whole genome shotgun (WGS) entry which is preliminary data.</text>
</comment>
<dbReference type="InterPro" id="IPR016181">
    <property type="entry name" value="Acyl_CoA_acyltransferase"/>
</dbReference>
<dbReference type="EMBL" id="QURL01000001">
    <property type="protein sequence ID" value="RFC66144.1"/>
    <property type="molecule type" value="Genomic_DNA"/>
</dbReference>
<dbReference type="Gene3D" id="3.40.630.30">
    <property type="match status" value="1"/>
</dbReference>
<evidence type="ECO:0000313" key="3">
    <source>
        <dbReference type="Proteomes" id="UP000264310"/>
    </source>
</evidence>
<dbReference type="InterPro" id="IPR000182">
    <property type="entry name" value="GNAT_dom"/>
</dbReference>
<evidence type="ECO:0000313" key="2">
    <source>
        <dbReference type="EMBL" id="RFC66144.1"/>
    </source>
</evidence>
<dbReference type="OrthoDB" id="9805924at2"/>
<dbReference type="SUPFAM" id="SSF55729">
    <property type="entry name" value="Acyl-CoA N-acyltransferases (Nat)"/>
    <property type="match status" value="1"/>
</dbReference>
<evidence type="ECO:0000259" key="1">
    <source>
        <dbReference type="PROSITE" id="PS51186"/>
    </source>
</evidence>
<dbReference type="CDD" id="cd04301">
    <property type="entry name" value="NAT_SF"/>
    <property type="match status" value="1"/>
</dbReference>
<organism evidence="2 3">
    <name type="scientific">Fulvimarina endophytica</name>
    <dbReference type="NCBI Taxonomy" id="2293836"/>
    <lineage>
        <taxon>Bacteria</taxon>
        <taxon>Pseudomonadati</taxon>
        <taxon>Pseudomonadota</taxon>
        <taxon>Alphaproteobacteria</taxon>
        <taxon>Hyphomicrobiales</taxon>
        <taxon>Aurantimonadaceae</taxon>
        <taxon>Fulvimarina</taxon>
    </lineage>
</organism>
<dbReference type="AlphaFoldDB" id="A0A371XAS8"/>
<dbReference type="RefSeq" id="WP_116681393.1">
    <property type="nucleotide sequence ID" value="NZ_QURL01000001.1"/>
</dbReference>
<proteinExistence type="predicted"/>
<dbReference type="PROSITE" id="PS51186">
    <property type="entry name" value="GNAT"/>
    <property type="match status" value="1"/>
</dbReference>
<protein>
    <submittedName>
        <fullName evidence="2">N-acetyltransferase</fullName>
    </submittedName>
</protein>
<accession>A0A371XAS8</accession>
<gene>
    <name evidence="2" type="ORF">DYI37_01345</name>
</gene>
<keyword evidence="3" id="KW-1185">Reference proteome</keyword>
<keyword evidence="2" id="KW-0808">Transferase</keyword>
<dbReference type="GO" id="GO:0016747">
    <property type="term" value="F:acyltransferase activity, transferring groups other than amino-acyl groups"/>
    <property type="evidence" value="ECO:0007669"/>
    <property type="project" value="InterPro"/>
</dbReference>